<keyword evidence="2" id="KW-0808">Transferase</keyword>
<dbReference type="AlphaFoldDB" id="A0A0F7IFU4"/>
<reference evidence="2 3" key="1">
    <citation type="submission" date="2015-04" db="EMBL/GenBank/DDBJ databases">
        <title>The complete genome sequence of the hyperthermophilic, obligate iron-reducing archaeon Geoglobus ahangari strain 234T.</title>
        <authorList>
            <person name="Manzella M.P."/>
            <person name="Holmes D.E."/>
            <person name="Rocheleau J.M."/>
            <person name="Chung A."/>
            <person name="Reguera G."/>
            <person name="Kashefi K."/>
        </authorList>
    </citation>
    <scope>NUCLEOTIDE SEQUENCE [LARGE SCALE GENOMIC DNA]</scope>
    <source>
        <strain evidence="2 3">234</strain>
    </source>
</reference>
<evidence type="ECO:0000313" key="3">
    <source>
        <dbReference type="Proteomes" id="UP000034723"/>
    </source>
</evidence>
<dbReference type="Proteomes" id="UP000034723">
    <property type="component" value="Chromosome"/>
</dbReference>
<dbReference type="SUPFAM" id="SSF53335">
    <property type="entry name" value="S-adenosyl-L-methionine-dependent methyltransferases"/>
    <property type="match status" value="1"/>
</dbReference>
<dbReference type="Pfam" id="PF08241">
    <property type="entry name" value="Methyltransf_11"/>
    <property type="match status" value="1"/>
</dbReference>
<protein>
    <submittedName>
        <fullName evidence="2">Methylase involved in ubiquinone/menaquinone biosynthesis</fullName>
    </submittedName>
</protein>
<dbReference type="InterPro" id="IPR050508">
    <property type="entry name" value="Methyltransf_Superfamily"/>
</dbReference>
<dbReference type="InParanoid" id="A0A0F7IFU4"/>
<keyword evidence="3" id="KW-1185">Reference proteome</keyword>
<evidence type="ECO:0000259" key="1">
    <source>
        <dbReference type="Pfam" id="PF08241"/>
    </source>
</evidence>
<sequence length="191" mass="21888">MESDRVFDRLAERYDSWYDRNPDLFEAEVKTVPPPSSPSLEIGCGTGRFMQRLRIDVGVDVSARMLEIARMRGCEVALADGSSLPFRSEAFSSVYLIFTLCFLDEPGKVMKEAWRVLRPGGSLVTCIVPLDSGLGKEYSSRNSPFYRIARFYREQEVRKMLESSGFEVTEVRRAMLRHSENDFVCFRARKS</sequence>
<dbReference type="FunCoup" id="A0A0F7IFU4">
    <property type="interactions" value="25"/>
</dbReference>
<dbReference type="GO" id="GO:0032259">
    <property type="term" value="P:methylation"/>
    <property type="evidence" value="ECO:0007669"/>
    <property type="project" value="UniProtKB-KW"/>
</dbReference>
<organism evidence="2 3">
    <name type="scientific">Geoglobus ahangari</name>
    <dbReference type="NCBI Taxonomy" id="113653"/>
    <lineage>
        <taxon>Archaea</taxon>
        <taxon>Methanobacteriati</taxon>
        <taxon>Methanobacteriota</taxon>
        <taxon>Archaeoglobi</taxon>
        <taxon>Archaeoglobales</taxon>
        <taxon>Archaeoglobaceae</taxon>
        <taxon>Geoglobus</taxon>
    </lineage>
</organism>
<dbReference type="InterPro" id="IPR029063">
    <property type="entry name" value="SAM-dependent_MTases_sf"/>
</dbReference>
<evidence type="ECO:0000313" key="2">
    <source>
        <dbReference type="EMBL" id="AKG92022.1"/>
    </source>
</evidence>
<dbReference type="PATRIC" id="fig|113653.22.peg.639"/>
<proteinExistence type="predicted"/>
<dbReference type="GeneID" id="24803219"/>
<dbReference type="EMBL" id="CP011267">
    <property type="protein sequence ID" value="AKG92022.1"/>
    <property type="molecule type" value="Genomic_DNA"/>
</dbReference>
<dbReference type="HOGENOM" id="CLU_037990_14_1_2"/>
<dbReference type="STRING" id="113653.GAH_00639"/>
<dbReference type="KEGG" id="gah:GAH_00639"/>
<dbReference type="InterPro" id="IPR013216">
    <property type="entry name" value="Methyltransf_11"/>
</dbReference>
<dbReference type="PANTHER" id="PTHR42912:SF80">
    <property type="entry name" value="METHYLTRANSFERASE DOMAIN-CONTAINING PROTEIN"/>
    <property type="match status" value="1"/>
</dbReference>
<feature type="domain" description="Methyltransferase type 11" evidence="1">
    <location>
        <begin position="40"/>
        <end position="124"/>
    </location>
</feature>
<dbReference type="RefSeq" id="WP_048094651.1">
    <property type="nucleotide sequence ID" value="NZ_CP011267.1"/>
</dbReference>
<keyword evidence="2" id="KW-0830">Ubiquinone</keyword>
<keyword evidence="2" id="KW-0489">Methyltransferase</keyword>
<dbReference type="PANTHER" id="PTHR42912">
    <property type="entry name" value="METHYLTRANSFERASE"/>
    <property type="match status" value="1"/>
</dbReference>
<gene>
    <name evidence="2" type="ORF">GAH_00639</name>
</gene>
<name>A0A0F7IFU4_9EURY</name>
<dbReference type="Gene3D" id="3.40.50.150">
    <property type="entry name" value="Vaccinia Virus protein VP39"/>
    <property type="match status" value="1"/>
</dbReference>
<accession>A0A0F7IFU4</accession>
<dbReference type="OrthoDB" id="1018at2157"/>
<dbReference type="CDD" id="cd02440">
    <property type="entry name" value="AdoMet_MTases"/>
    <property type="match status" value="1"/>
</dbReference>
<dbReference type="GO" id="GO:0008757">
    <property type="term" value="F:S-adenosylmethionine-dependent methyltransferase activity"/>
    <property type="evidence" value="ECO:0007669"/>
    <property type="project" value="InterPro"/>
</dbReference>